<dbReference type="GO" id="GO:0006779">
    <property type="term" value="P:porphyrin-containing compound biosynthetic process"/>
    <property type="evidence" value="ECO:0007669"/>
    <property type="project" value="InterPro"/>
</dbReference>
<dbReference type="Pfam" id="PF01208">
    <property type="entry name" value="URO-D"/>
    <property type="match status" value="1"/>
</dbReference>
<dbReference type="GO" id="GO:0004853">
    <property type="term" value="F:uroporphyrinogen decarboxylase activity"/>
    <property type="evidence" value="ECO:0007669"/>
    <property type="project" value="InterPro"/>
</dbReference>
<dbReference type="InterPro" id="IPR038071">
    <property type="entry name" value="UROD/MetE-like_sf"/>
</dbReference>
<evidence type="ECO:0000313" key="2">
    <source>
        <dbReference type="EMBL" id="KKK76058.1"/>
    </source>
</evidence>
<dbReference type="InterPro" id="IPR052024">
    <property type="entry name" value="Methanogen_methyltrans"/>
</dbReference>
<evidence type="ECO:0000259" key="1">
    <source>
        <dbReference type="Pfam" id="PF01208"/>
    </source>
</evidence>
<dbReference type="SUPFAM" id="SSF51726">
    <property type="entry name" value="UROD/MetE-like"/>
    <property type="match status" value="1"/>
</dbReference>
<dbReference type="PANTHER" id="PTHR47099">
    <property type="entry name" value="METHYLCOBAMIDE:COM METHYLTRANSFERASE MTBA"/>
    <property type="match status" value="1"/>
</dbReference>
<dbReference type="AlphaFoldDB" id="A0A0F8Y438"/>
<feature type="domain" description="Uroporphyrinogen decarboxylase (URO-D)" evidence="1">
    <location>
        <begin position="31"/>
        <end position="230"/>
    </location>
</feature>
<feature type="non-terminal residue" evidence="2">
    <location>
        <position position="1"/>
    </location>
</feature>
<dbReference type="Gene3D" id="3.20.20.210">
    <property type="match status" value="1"/>
</dbReference>
<name>A0A0F8Y438_9ZZZZ</name>
<sequence>TNVDFSPLKNKMDKIHDQGLAVFVWQECTIWETAWYLRSMENLMMDMAMGDEKASWLLDQITEKACYRAEIFARQGADILGLGDDVGMQVSIMMSIGMYQEWLKPRLAKVIQAAKNVNPDILISYHSCGYIEPFIPDLIEIGVDILNPVQSECMDFEEIHNKYGSKLSFNGTIGTQKLMPFGSPKEIKEEVNRNLSISGENGGLFCCPTHYLEPEVPWENIEAYVEACNSFKFKMES</sequence>
<comment type="caution">
    <text evidence="2">The sequence shown here is derived from an EMBL/GenBank/DDBJ whole genome shotgun (WGS) entry which is preliminary data.</text>
</comment>
<dbReference type="EMBL" id="LAZR01055577">
    <property type="protein sequence ID" value="KKK76058.1"/>
    <property type="molecule type" value="Genomic_DNA"/>
</dbReference>
<gene>
    <name evidence="2" type="ORF">LCGC14_2867500</name>
</gene>
<accession>A0A0F8Y438</accession>
<reference evidence="2" key="1">
    <citation type="journal article" date="2015" name="Nature">
        <title>Complex archaea that bridge the gap between prokaryotes and eukaryotes.</title>
        <authorList>
            <person name="Spang A."/>
            <person name="Saw J.H."/>
            <person name="Jorgensen S.L."/>
            <person name="Zaremba-Niedzwiedzka K."/>
            <person name="Martijn J."/>
            <person name="Lind A.E."/>
            <person name="van Eijk R."/>
            <person name="Schleper C."/>
            <person name="Guy L."/>
            <person name="Ettema T.J."/>
        </authorList>
    </citation>
    <scope>NUCLEOTIDE SEQUENCE</scope>
</reference>
<organism evidence="2">
    <name type="scientific">marine sediment metagenome</name>
    <dbReference type="NCBI Taxonomy" id="412755"/>
    <lineage>
        <taxon>unclassified sequences</taxon>
        <taxon>metagenomes</taxon>
        <taxon>ecological metagenomes</taxon>
    </lineage>
</organism>
<proteinExistence type="predicted"/>
<dbReference type="PANTHER" id="PTHR47099:SF1">
    <property type="entry name" value="METHYLCOBAMIDE:COM METHYLTRANSFERASE MTBA"/>
    <property type="match status" value="1"/>
</dbReference>
<dbReference type="InterPro" id="IPR000257">
    <property type="entry name" value="Uroporphyrinogen_deCOase"/>
</dbReference>
<protein>
    <recommendedName>
        <fullName evidence="1">Uroporphyrinogen decarboxylase (URO-D) domain-containing protein</fullName>
    </recommendedName>
</protein>